<dbReference type="KEGG" id="atl:Athai_55290"/>
<comment type="similarity">
    <text evidence="1">Belongs to the leucine-binding protein family.</text>
</comment>
<evidence type="ECO:0000259" key="4">
    <source>
        <dbReference type="Pfam" id="PF13458"/>
    </source>
</evidence>
<organism evidence="5 6">
    <name type="scientific">Actinocatenispora thailandica</name>
    <dbReference type="NCBI Taxonomy" id="227318"/>
    <lineage>
        <taxon>Bacteria</taxon>
        <taxon>Bacillati</taxon>
        <taxon>Actinomycetota</taxon>
        <taxon>Actinomycetes</taxon>
        <taxon>Micromonosporales</taxon>
        <taxon>Micromonosporaceae</taxon>
        <taxon>Actinocatenispora</taxon>
    </lineage>
</organism>
<dbReference type="PROSITE" id="PS51257">
    <property type="entry name" value="PROKAR_LIPOPROTEIN"/>
    <property type="match status" value="1"/>
</dbReference>
<evidence type="ECO:0000256" key="2">
    <source>
        <dbReference type="ARBA" id="ARBA00022729"/>
    </source>
</evidence>
<dbReference type="Gene3D" id="3.40.50.2300">
    <property type="match status" value="2"/>
</dbReference>
<dbReference type="InterPro" id="IPR028082">
    <property type="entry name" value="Peripla_BP_I"/>
</dbReference>
<evidence type="ECO:0000313" key="6">
    <source>
        <dbReference type="Proteomes" id="UP000611640"/>
    </source>
</evidence>
<evidence type="ECO:0000256" key="3">
    <source>
        <dbReference type="SAM" id="SignalP"/>
    </source>
</evidence>
<dbReference type="InterPro" id="IPR051010">
    <property type="entry name" value="BCAA_transport"/>
</dbReference>
<protein>
    <recommendedName>
        <fullName evidence="4">Leucine-binding protein domain-containing protein</fullName>
    </recommendedName>
</protein>
<feature type="signal peptide" evidence="3">
    <location>
        <begin position="1"/>
        <end position="20"/>
    </location>
</feature>
<dbReference type="EMBL" id="AP023355">
    <property type="protein sequence ID" value="BCJ38026.1"/>
    <property type="molecule type" value="Genomic_DNA"/>
</dbReference>
<dbReference type="RefSeq" id="WP_203964129.1">
    <property type="nucleotide sequence ID" value="NZ_AP023355.1"/>
</dbReference>
<dbReference type="PANTHER" id="PTHR30483">
    <property type="entry name" value="LEUCINE-SPECIFIC-BINDING PROTEIN"/>
    <property type="match status" value="1"/>
</dbReference>
<feature type="domain" description="Leucine-binding protein" evidence="4">
    <location>
        <begin position="35"/>
        <end position="385"/>
    </location>
</feature>
<name>A0A7R7DUJ6_9ACTN</name>
<sequence length="401" mass="42594">MGVRRVLAGLAAPGVLLLLAAGCTSDGGKGVSSAPIKIGFIADMSGIQKGIGRSMRDGLDLYLKLHNGRLGGRRVRVVQRDAGDDPTSTKATKAEKSLLDQRDLLAITGISDVRTVLAMQAPVTKRKLPLVSTLACTDQVPDLTYLWCASNLTSDPPEALGAYVAKNAGGKVYVLGTDLGPAKGDTTQTFVRTFKAAGGKLANPNGQPTYAPYSNKTSYRSYLTEAQQNGAKAIYVWATGLQAVQFVKDYQQLGLKSQGIRVYASGPLTCCDLLQVEGPAALGIYSSLDYTPTLDNDANREFVVAYQHAYGTAPNEPAAYGYSAASILDQAISSLTADGRKLTGQAVNTAIANLGIQNDPRGSWQFSKKHAPVQKFYLRQVRMDGSVLSNVLVNELPTIGE</sequence>
<keyword evidence="6" id="KW-1185">Reference proteome</keyword>
<keyword evidence="2 3" id="KW-0732">Signal</keyword>
<reference evidence="5 6" key="1">
    <citation type="submission" date="2020-08" db="EMBL/GenBank/DDBJ databases">
        <title>Whole genome shotgun sequence of Actinocatenispora thailandica NBRC 105041.</title>
        <authorList>
            <person name="Komaki H."/>
            <person name="Tamura T."/>
        </authorList>
    </citation>
    <scope>NUCLEOTIDE SEQUENCE [LARGE SCALE GENOMIC DNA]</scope>
    <source>
        <strain evidence="5 6">NBRC 105041</strain>
    </source>
</reference>
<dbReference type="AlphaFoldDB" id="A0A7R7DUJ6"/>
<gene>
    <name evidence="5" type="ORF">Athai_55290</name>
</gene>
<dbReference type="InterPro" id="IPR028081">
    <property type="entry name" value="Leu-bd"/>
</dbReference>
<feature type="chain" id="PRO_5038624060" description="Leucine-binding protein domain-containing protein" evidence="3">
    <location>
        <begin position="21"/>
        <end position="401"/>
    </location>
</feature>
<dbReference type="Pfam" id="PF13458">
    <property type="entry name" value="Peripla_BP_6"/>
    <property type="match status" value="1"/>
</dbReference>
<dbReference type="SUPFAM" id="SSF53822">
    <property type="entry name" value="Periplasmic binding protein-like I"/>
    <property type="match status" value="1"/>
</dbReference>
<proteinExistence type="inferred from homology"/>
<dbReference type="PANTHER" id="PTHR30483:SF6">
    <property type="entry name" value="PERIPLASMIC BINDING PROTEIN OF ABC TRANSPORTER FOR NATURAL AMINO ACIDS"/>
    <property type="match status" value="1"/>
</dbReference>
<evidence type="ECO:0000313" key="5">
    <source>
        <dbReference type="EMBL" id="BCJ38026.1"/>
    </source>
</evidence>
<evidence type="ECO:0000256" key="1">
    <source>
        <dbReference type="ARBA" id="ARBA00010062"/>
    </source>
</evidence>
<dbReference type="Proteomes" id="UP000611640">
    <property type="component" value="Chromosome"/>
</dbReference>
<accession>A0A7R7DUJ6</accession>